<accession>A0ABR3GZI6</accession>
<evidence type="ECO:0000313" key="4">
    <source>
        <dbReference type="Proteomes" id="UP001549920"/>
    </source>
</evidence>
<organism evidence="3 4">
    <name type="scientific">Loxostege sticticalis</name>
    <name type="common">Beet webworm moth</name>
    <dbReference type="NCBI Taxonomy" id="481309"/>
    <lineage>
        <taxon>Eukaryota</taxon>
        <taxon>Metazoa</taxon>
        <taxon>Ecdysozoa</taxon>
        <taxon>Arthropoda</taxon>
        <taxon>Hexapoda</taxon>
        <taxon>Insecta</taxon>
        <taxon>Pterygota</taxon>
        <taxon>Neoptera</taxon>
        <taxon>Endopterygota</taxon>
        <taxon>Lepidoptera</taxon>
        <taxon>Glossata</taxon>
        <taxon>Ditrysia</taxon>
        <taxon>Pyraloidea</taxon>
        <taxon>Crambidae</taxon>
        <taxon>Pyraustinae</taxon>
        <taxon>Loxostege</taxon>
    </lineage>
</organism>
<proteinExistence type="predicted"/>
<protein>
    <recommendedName>
        <fullName evidence="2">PPIase cyclophilin-type domain-containing protein</fullName>
    </recommendedName>
</protein>
<evidence type="ECO:0000256" key="1">
    <source>
        <dbReference type="SAM" id="MobiDB-lite"/>
    </source>
</evidence>
<feature type="region of interest" description="Disordered" evidence="1">
    <location>
        <begin position="17"/>
        <end position="38"/>
    </location>
</feature>
<dbReference type="PANTHER" id="PTHR11071">
    <property type="entry name" value="PEPTIDYL-PROLYL CIS-TRANS ISOMERASE"/>
    <property type="match status" value="1"/>
</dbReference>
<dbReference type="Gene3D" id="2.40.100.10">
    <property type="entry name" value="Cyclophilin-like"/>
    <property type="match status" value="1"/>
</dbReference>
<dbReference type="Pfam" id="PF00160">
    <property type="entry name" value="Pro_isomerase"/>
    <property type="match status" value="1"/>
</dbReference>
<keyword evidence="4" id="KW-1185">Reference proteome</keyword>
<dbReference type="PANTHER" id="PTHR11071:SF561">
    <property type="entry name" value="PEPTIDYL-PROLYL CIS-TRANS ISOMERASE D-RELATED"/>
    <property type="match status" value="1"/>
</dbReference>
<dbReference type="Proteomes" id="UP001549920">
    <property type="component" value="Unassembled WGS sequence"/>
</dbReference>
<gene>
    <name evidence="3" type="ORF">ABMA27_012659</name>
</gene>
<sequence length="377" mass="43310">MTLIGAILNKVNSKTSLNSGRYISPPPEPEERLKRRKKRPVYKYDHVRAAVDTSAPRYDAARLYRNLPEWKRRAFTTYKENMTLLTNIKKTHFNRGLVDSRWKVYPDRSVQYYKKRVDFYQRVETDNRALYKRIVNTSARLPTAAELARDWAHNRQQIIHRAQAKFVLFPPVPQETIEDAVFIPAPGVKRPRVYLTLRMRDCAVIGDLCVELFTDRCPVTCQLFLELLGGDGLGHGYVGTCFFRQVPGLYWSGGDVICDNGYGCYAQRGRRVPIGAENYHYSHCMPGLLSMRVTRDDEVCGIFNVTFKPLPQFDLQNVVFGRIIRPCATYEAITQLGSALSSRPQVLLCSSRRREGGRWVCGQPNTKIAGRTKFMRD</sequence>
<dbReference type="InterPro" id="IPR029000">
    <property type="entry name" value="Cyclophilin-like_dom_sf"/>
</dbReference>
<dbReference type="SUPFAM" id="SSF50891">
    <property type="entry name" value="Cyclophilin-like"/>
    <property type="match status" value="1"/>
</dbReference>
<evidence type="ECO:0000313" key="3">
    <source>
        <dbReference type="EMBL" id="KAL0852865.1"/>
    </source>
</evidence>
<dbReference type="PROSITE" id="PS50072">
    <property type="entry name" value="CSA_PPIASE_2"/>
    <property type="match status" value="1"/>
</dbReference>
<comment type="caution">
    <text evidence="3">The sequence shown here is derived from an EMBL/GenBank/DDBJ whole genome shotgun (WGS) entry which is preliminary data.</text>
</comment>
<reference evidence="3 4" key="1">
    <citation type="submission" date="2024-06" db="EMBL/GenBank/DDBJ databases">
        <title>A chromosome-level genome assembly of beet webworm, Loxostege sticticalis.</title>
        <authorList>
            <person name="Zhang Y."/>
        </authorList>
    </citation>
    <scope>NUCLEOTIDE SEQUENCE [LARGE SCALE GENOMIC DNA]</scope>
    <source>
        <strain evidence="3">AQ026</strain>
        <tissue evidence="3">Whole body</tissue>
    </source>
</reference>
<evidence type="ECO:0000259" key="2">
    <source>
        <dbReference type="PROSITE" id="PS50072"/>
    </source>
</evidence>
<dbReference type="InterPro" id="IPR002130">
    <property type="entry name" value="Cyclophilin-type_PPIase_dom"/>
</dbReference>
<name>A0ABR3GZI6_LOXSC</name>
<dbReference type="EMBL" id="JBEUOH010000031">
    <property type="protein sequence ID" value="KAL0852865.1"/>
    <property type="molecule type" value="Genomic_DNA"/>
</dbReference>
<feature type="domain" description="PPIase cyclophilin-type" evidence="2">
    <location>
        <begin position="205"/>
        <end position="344"/>
    </location>
</feature>